<evidence type="ECO:0000313" key="2">
    <source>
        <dbReference type="Proteomes" id="UP001497444"/>
    </source>
</evidence>
<accession>A0ABP0VLM6</accession>
<dbReference type="Proteomes" id="UP001497444">
    <property type="component" value="Chromosome 1"/>
</dbReference>
<gene>
    <name evidence="1" type="ORF">CSSPJE1EN1_LOCUS249</name>
</gene>
<proteinExistence type="predicted"/>
<name>A0ABP0VLM6_9BRYO</name>
<protein>
    <submittedName>
        <fullName evidence="1">Uncharacterized protein</fullName>
    </submittedName>
</protein>
<reference evidence="1 2" key="1">
    <citation type="submission" date="2024-02" db="EMBL/GenBank/DDBJ databases">
        <authorList>
            <consortium name="ELIXIR-Norway"/>
            <consortium name="Elixir Norway"/>
        </authorList>
    </citation>
    <scope>NUCLEOTIDE SEQUENCE [LARGE SCALE GENOMIC DNA]</scope>
</reference>
<evidence type="ECO:0000313" key="1">
    <source>
        <dbReference type="EMBL" id="CAK9254771.1"/>
    </source>
</evidence>
<sequence>MVSPRRASKWQRRRAAVPRLCLRVKQASRKQFWIIMCSAVLASPWKMLGNPGYYKSRPDKAGRSSGHELSPASQSFLRGWIRGRAQ</sequence>
<keyword evidence="2" id="KW-1185">Reference proteome</keyword>
<dbReference type="EMBL" id="OZ020096">
    <property type="protein sequence ID" value="CAK9254771.1"/>
    <property type="molecule type" value="Genomic_DNA"/>
</dbReference>
<organism evidence="1 2">
    <name type="scientific">Sphagnum jensenii</name>
    <dbReference type="NCBI Taxonomy" id="128206"/>
    <lineage>
        <taxon>Eukaryota</taxon>
        <taxon>Viridiplantae</taxon>
        <taxon>Streptophyta</taxon>
        <taxon>Embryophyta</taxon>
        <taxon>Bryophyta</taxon>
        <taxon>Sphagnophytina</taxon>
        <taxon>Sphagnopsida</taxon>
        <taxon>Sphagnales</taxon>
        <taxon>Sphagnaceae</taxon>
        <taxon>Sphagnum</taxon>
    </lineage>
</organism>